<organism evidence="2 3">
    <name type="scientific">Platanthera guangdongensis</name>
    <dbReference type="NCBI Taxonomy" id="2320717"/>
    <lineage>
        <taxon>Eukaryota</taxon>
        <taxon>Viridiplantae</taxon>
        <taxon>Streptophyta</taxon>
        <taxon>Embryophyta</taxon>
        <taxon>Tracheophyta</taxon>
        <taxon>Spermatophyta</taxon>
        <taxon>Magnoliopsida</taxon>
        <taxon>Liliopsida</taxon>
        <taxon>Asparagales</taxon>
        <taxon>Orchidaceae</taxon>
        <taxon>Orchidoideae</taxon>
        <taxon>Orchideae</taxon>
        <taxon>Orchidinae</taxon>
        <taxon>Platanthera</taxon>
    </lineage>
</organism>
<feature type="compositionally biased region" description="Basic residues" evidence="1">
    <location>
        <begin position="110"/>
        <end position="124"/>
    </location>
</feature>
<accession>A0ABR2LTN1</accession>
<gene>
    <name evidence="2" type="ORF">KSP40_PGU021810</name>
</gene>
<sequence>MEGCDSSDIVDFDPEIESTLLARRRAAAEMEGNRILLNDHRGELEPQGGQAAYEHDVIRPSPRTMRDYTTPIVGSVCGDLLDADVNADSSVIHSSPAGCRPSIPPLAFLHRPRLTAPPRHRSTLRLRVSESDSDG</sequence>
<name>A0ABR2LTN1_9ASPA</name>
<proteinExistence type="predicted"/>
<evidence type="ECO:0000313" key="3">
    <source>
        <dbReference type="Proteomes" id="UP001412067"/>
    </source>
</evidence>
<comment type="caution">
    <text evidence="2">The sequence shown here is derived from an EMBL/GenBank/DDBJ whole genome shotgun (WGS) entry which is preliminary data.</text>
</comment>
<protein>
    <submittedName>
        <fullName evidence="2">Uncharacterized protein</fullName>
    </submittedName>
</protein>
<feature type="region of interest" description="Disordered" evidence="1">
    <location>
        <begin position="110"/>
        <end position="135"/>
    </location>
</feature>
<dbReference type="EMBL" id="JBBWWR010000015">
    <property type="protein sequence ID" value="KAK8950075.1"/>
    <property type="molecule type" value="Genomic_DNA"/>
</dbReference>
<keyword evidence="3" id="KW-1185">Reference proteome</keyword>
<evidence type="ECO:0000256" key="1">
    <source>
        <dbReference type="SAM" id="MobiDB-lite"/>
    </source>
</evidence>
<evidence type="ECO:0000313" key="2">
    <source>
        <dbReference type="EMBL" id="KAK8950075.1"/>
    </source>
</evidence>
<reference evidence="2 3" key="1">
    <citation type="journal article" date="2022" name="Nat. Plants">
        <title>Genomes of leafy and leafless Platanthera orchids illuminate the evolution of mycoheterotrophy.</title>
        <authorList>
            <person name="Li M.H."/>
            <person name="Liu K.W."/>
            <person name="Li Z."/>
            <person name="Lu H.C."/>
            <person name="Ye Q.L."/>
            <person name="Zhang D."/>
            <person name="Wang J.Y."/>
            <person name="Li Y.F."/>
            <person name="Zhong Z.M."/>
            <person name="Liu X."/>
            <person name="Yu X."/>
            <person name="Liu D.K."/>
            <person name="Tu X.D."/>
            <person name="Liu B."/>
            <person name="Hao Y."/>
            <person name="Liao X.Y."/>
            <person name="Jiang Y.T."/>
            <person name="Sun W.H."/>
            <person name="Chen J."/>
            <person name="Chen Y.Q."/>
            <person name="Ai Y."/>
            <person name="Zhai J.W."/>
            <person name="Wu S.S."/>
            <person name="Zhou Z."/>
            <person name="Hsiao Y.Y."/>
            <person name="Wu W.L."/>
            <person name="Chen Y.Y."/>
            <person name="Lin Y.F."/>
            <person name="Hsu J.L."/>
            <person name="Li C.Y."/>
            <person name="Wang Z.W."/>
            <person name="Zhao X."/>
            <person name="Zhong W.Y."/>
            <person name="Ma X.K."/>
            <person name="Ma L."/>
            <person name="Huang J."/>
            <person name="Chen G.Z."/>
            <person name="Huang M.Z."/>
            <person name="Huang L."/>
            <person name="Peng D.H."/>
            <person name="Luo Y.B."/>
            <person name="Zou S.Q."/>
            <person name="Chen S.P."/>
            <person name="Lan S."/>
            <person name="Tsai W.C."/>
            <person name="Van de Peer Y."/>
            <person name="Liu Z.J."/>
        </authorList>
    </citation>
    <scope>NUCLEOTIDE SEQUENCE [LARGE SCALE GENOMIC DNA]</scope>
    <source>
        <strain evidence="2">Lor288</strain>
    </source>
</reference>
<dbReference type="Proteomes" id="UP001412067">
    <property type="component" value="Unassembled WGS sequence"/>
</dbReference>